<keyword evidence="2" id="KW-1185">Reference proteome</keyword>
<evidence type="ECO:0000313" key="1">
    <source>
        <dbReference type="EMBL" id="MFC7081370.1"/>
    </source>
</evidence>
<dbReference type="Proteomes" id="UP001596407">
    <property type="component" value="Unassembled WGS sequence"/>
</dbReference>
<organism evidence="1 2">
    <name type="scientific">Halorussus caseinilyticus</name>
    <dbReference type="NCBI Taxonomy" id="3034025"/>
    <lineage>
        <taxon>Archaea</taxon>
        <taxon>Methanobacteriati</taxon>
        <taxon>Methanobacteriota</taxon>
        <taxon>Stenosarchaea group</taxon>
        <taxon>Halobacteria</taxon>
        <taxon>Halobacteriales</taxon>
        <taxon>Haladaptataceae</taxon>
        <taxon>Halorussus</taxon>
    </lineage>
</organism>
<evidence type="ECO:0000313" key="2">
    <source>
        <dbReference type="Proteomes" id="UP001596407"/>
    </source>
</evidence>
<gene>
    <name evidence="1" type="ORF">ACFQJ6_15910</name>
</gene>
<dbReference type="EMBL" id="JBHSZH010000005">
    <property type="protein sequence ID" value="MFC7081370.1"/>
    <property type="molecule type" value="Genomic_DNA"/>
</dbReference>
<dbReference type="RefSeq" id="WP_382210028.1">
    <property type="nucleotide sequence ID" value="NZ_JBHSZH010000005.1"/>
</dbReference>
<name>A0ABD5WPS1_9EURY</name>
<accession>A0ABD5WPS1</accession>
<reference evidence="1 2" key="1">
    <citation type="journal article" date="2019" name="Int. J. Syst. Evol. Microbiol.">
        <title>The Global Catalogue of Microorganisms (GCM) 10K type strain sequencing project: providing services to taxonomists for standard genome sequencing and annotation.</title>
        <authorList>
            <consortium name="The Broad Institute Genomics Platform"/>
            <consortium name="The Broad Institute Genome Sequencing Center for Infectious Disease"/>
            <person name="Wu L."/>
            <person name="Ma J."/>
        </authorList>
    </citation>
    <scope>NUCLEOTIDE SEQUENCE [LARGE SCALE GENOMIC DNA]</scope>
    <source>
        <strain evidence="1 2">DT72</strain>
    </source>
</reference>
<comment type="caution">
    <text evidence="1">The sequence shown here is derived from an EMBL/GenBank/DDBJ whole genome shotgun (WGS) entry which is preliminary data.</text>
</comment>
<proteinExistence type="predicted"/>
<dbReference type="AlphaFoldDB" id="A0ABD5WPS1"/>
<sequence length="130" mass="14945">MDLDLAYTEGWIDWTTSGGEVDYVDWKWHAVPCDTGCSTWYIEDAGHNYSDFAGDTVEVKFHGDFYNYDFPSDGGRTEAHHRLWTTGNPDGSMDWTTDHWHSGEHAWSLRTDAGWFDKYDEHANHCAQGC</sequence>
<protein>
    <submittedName>
        <fullName evidence="1">Uncharacterized protein</fullName>
    </submittedName>
</protein>